<gene>
    <name evidence="1" type="ORF">QAD02_018021</name>
</gene>
<name>A0ACC2PG00_9HYME</name>
<dbReference type="Proteomes" id="UP001239111">
    <property type="component" value="Chromosome 1"/>
</dbReference>
<protein>
    <submittedName>
        <fullName evidence="1">Uncharacterized protein</fullName>
    </submittedName>
</protein>
<sequence length="457" mass="52623">MRSHTGEKPYKCTICDKRFHVSSILSTHMRTHDNEKMPCVCDYCGKRYSTKRTVQAHIIATHTGDFPFSCEVCGRGIFTKNGLKMHLITHTDEEAFKCEICHKRFASKSSLKKHITSHAREKKFFNCDHCKKGFTEKKSLESHIAIHTGDYEYSCKVCGKGILSKKNLKQHMTLHTGEKPYRCNLCHKEYRVKCHFEIHKRTHTDIRKRELKVLITRCDKLPMCKNSRQENEMSDQVFGAESFQPSLCMIESASESTTTASLTEFKEPKHEQVMIDEEIVMEDDNECRGSPKFESKVEESFASTLTRQSLQASISSDPPTEEYIRKIENDLSKDNDCNNMRDDSIESARIMTIIGEPFMITDCRVIVKRLPKGKQWKLIGTESEDVKPDYTGLLRQMQSCGQGPRNDTKNSDNPEVLKDVIECEETKQFKDYSLNIEFEAIIGKLIKPEKSEPLDDP</sequence>
<accession>A0ACC2PG00</accession>
<organism evidence="1 2">
    <name type="scientific">Eretmocerus hayati</name>
    <dbReference type="NCBI Taxonomy" id="131215"/>
    <lineage>
        <taxon>Eukaryota</taxon>
        <taxon>Metazoa</taxon>
        <taxon>Ecdysozoa</taxon>
        <taxon>Arthropoda</taxon>
        <taxon>Hexapoda</taxon>
        <taxon>Insecta</taxon>
        <taxon>Pterygota</taxon>
        <taxon>Neoptera</taxon>
        <taxon>Endopterygota</taxon>
        <taxon>Hymenoptera</taxon>
        <taxon>Apocrita</taxon>
        <taxon>Proctotrupomorpha</taxon>
        <taxon>Chalcidoidea</taxon>
        <taxon>Aphelinidae</taxon>
        <taxon>Aphelininae</taxon>
        <taxon>Eretmocerus</taxon>
    </lineage>
</organism>
<evidence type="ECO:0000313" key="2">
    <source>
        <dbReference type="Proteomes" id="UP001239111"/>
    </source>
</evidence>
<evidence type="ECO:0000313" key="1">
    <source>
        <dbReference type="EMBL" id="KAJ8682229.1"/>
    </source>
</evidence>
<reference evidence="1" key="1">
    <citation type="submission" date="2023-04" db="EMBL/GenBank/DDBJ databases">
        <title>A chromosome-level genome assembly of the parasitoid wasp Eretmocerus hayati.</title>
        <authorList>
            <person name="Zhong Y."/>
            <person name="Liu S."/>
            <person name="Liu Y."/>
        </authorList>
    </citation>
    <scope>NUCLEOTIDE SEQUENCE</scope>
    <source>
        <strain evidence="1">ZJU_SS_LIU_2023</strain>
    </source>
</reference>
<dbReference type="EMBL" id="CM056741">
    <property type="protein sequence ID" value="KAJ8682229.1"/>
    <property type="molecule type" value="Genomic_DNA"/>
</dbReference>
<comment type="caution">
    <text evidence="1">The sequence shown here is derived from an EMBL/GenBank/DDBJ whole genome shotgun (WGS) entry which is preliminary data.</text>
</comment>
<keyword evidence="2" id="KW-1185">Reference proteome</keyword>
<proteinExistence type="predicted"/>